<evidence type="ECO:0000256" key="3">
    <source>
        <dbReference type="ARBA" id="ARBA00022676"/>
    </source>
</evidence>
<dbReference type="InterPro" id="IPR029044">
    <property type="entry name" value="Nucleotide-diphossugar_trans"/>
</dbReference>
<feature type="compositionally biased region" description="Pro residues" evidence="6">
    <location>
        <begin position="15"/>
        <end position="26"/>
    </location>
</feature>
<dbReference type="RefSeq" id="WP_377056719.1">
    <property type="nucleotide sequence ID" value="NZ_JBHLVZ010000110.1"/>
</dbReference>
<protein>
    <submittedName>
        <fullName evidence="8">Glycosyltransferase</fullName>
        <ecNumber evidence="8">2.4.-.-</ecNumber>
    </submittedName>
</protein>
<dbReference type="GO" id="GO:0016757">
    <property type="term" value="F:glycosyltransferase activity"/>
    <property type="evidence" value="ECO:0007669"/>
    <property type="project" value="UniProtKB-KW"/>
</dbReference>
<dbReference type="Gene3D" id="3.90.550.10">
    <property type="entry name" value="Spore Coat Polysaccharide Biosynthesis Protein SpsA, Chain A"/>
    <property type="match status" value="1"/>
</dbReference>
<evidence type="ECO:0000313" key="9">
    <source>
        <dbReference type="Proteomes" id="UP001589789"/>
    </source>
</evidence>
<proteinExistence type="predicted"/>
<comment type="subcellular location">
    <subcellularLocation>
        <location evidence="1">Cell membrane</location>
    </subcellularLocation>
</comment>
<gene>
    <name evidence="8" type="ORF">ACFFIC_28060</name>
</gene>
<keyword evidence="2" id="KW-1003">Cell membrane</keyword>
<evidence type="ECO:0000256" key="5">
    <source>
        <dbReference type="ARBA" id="ARBA00023136"/>
    </source>
</evidence>
<feature type="domain" description="Glycosyltransferase 2-like" evidence="7">
    <location>
        <begin position="85"/>
        <end position="161"/>
    </location>
</feature>
<dbReference type="SUPFAM" id="SSF53448">
    <property type="entry name" value="Nucleotide-diphospho-sugar transferases"/>
    <property type="match status" value="1"/>
</dbReference>
<dbReference type="EMBL" id="JBHLVZ010000110">
    <property type="protein sequence ID" value="MFC0389369.1"/>
    <property type="molecule type" value="Genomic_DNA"/>
</dbReference>
<keyword evidence="3 8" id="KW-0328">Glycosyltransferase</keyword>
<name>A0ABV6J1L4_9PROT</name>
<sequence length="263" mass="28526">MGGSSRAVPAAYNPSMPPPETAAPIPPRTAILHRTSPTLSVILPLAPDETEDGPLLDALRGLPGGSEVILVRAGGGPRPVPPGWPDGVILRQMEAPRGRARQMNAGARAARGAWLWFLHADSRFTPQTLPALLRFTGREEAALGWFDLAFRPDGPRLARLNAWGANWRSARLGLPFGDQGFVLPAESFRQLGLYDEAAPYGEDHLLAWAAHGAGLPLRRIGAGLSTSARKYARYGWGRTTWLHWRLTAAQAWAAWRRNSGRSA</sequence>
<dbReference type="Proteomes" id="UP001589789">
    <property type="component" value="Unassembled WGS sequence"/>
</dbReference>
<comment type="caution">
    <text evidence="8">The sequence shown here is derived from an EMBL/GenBank/DDBJ whole genome shotgun (WGS) entry which is preliminary data.</text>
</comment>
<keyword evidence="4 8" id="KW-0808">Transferase</keyword>
<evidence type="ECO:0000256" key="1">
    <source>
        <dbReference type="ARBA" id="ARBA00004236"/>
    </source>
</evidence>
<dbReference type="PANTHER" id="PTHR43646">
    <property type="entry name" value="GLYCOSYLTRANSFERASE"/>
    <property type="match status" value="1"/>
</dbReference>
<evidence type="ECO:0000259" key="7">
    <source>
        <dbReference type="Pfam" id="PF00535"/>
    </source>
</evidence>
<organism evidence="8 9">
    <name type="scientific">Muricoccus vinaceus</name>
    <dbReference type="NCBI Taxonomy" id="424704"/>
    <lineage>
        <taxon>Bacteria</taxon>
        <taxon>Pseudomonadati</taxon>
        <taxon>Pseudomonadota</taxon>
        <taxon>Alphaproteobacteria</taxon>
        <taxon>Acetobacterales</taxon>
        <taxon>Roseomonadaceae</taxon>
        <taxon>Muricoccus</taxon>
    </lineage>
</organism>
<reference evidence="8 9" key="1">
    <citation type="submission" date="2024-09" db="EMBL/GenBank/DDBJ databases">
        <authorList>
            <person name="Sun Q."/>
            <person name="Mori K."/>
        </authorList>
    </citation>
    <scope>NUCLEOTIDE SEQUENCE [LARGE SCALE GENOMIC DNA]</scope>
    <source>
        <strain evidence="8 9">CCM 7468</strain>
    </source>
</reference>
<dbReference type="InterPro" id="IPR001173">
    <property type="entry name" value="Glyco_trans_2-like"/>
</dbReference>
<evidence type="ECO:0000256" key="6">
    <source>
        <dbReference type="SAM" id="MobiDB-lite"/>
    </source>
</evidence>
<dbReference type="EC" id="2.4.-.-" evidence="8"/>
<dbReference type="Pfam" id="PF00535">
    <property type="entry name" value="Glycos_transf_2"/>
    <property type="match status" value="1"/>
</dbReference>
<evidence type="ECO:0000313" key="8">
    <source>
        <dbReference type="EMBL" id="MFC0389369.1"/>
    </source>
</evidence>
<evidence type="ECO:0000256" key="2">
    <source>
        <dbReference type="ARBA" id="ARBA00022475"/>
    </source>
</evidence>
<keyword evidence="5" id="KW-0472">Membrane</keyword>
<accession>A0ABV6J1L4</accession>
<keyword evidence="9" id="KW-1185">Reference proteome</keyword>
<feature type="region of interest" description="Disordered" evidence="6">
    <location>
        <begin position="1"/>
        <end position="26"/>
    </location>
</feature>
<evidence type="ECO:0000256" key="4">
    <source>
        <dbReference type="ARBA" id="ARBA00022679"/>
    </source>
</evidence>
<dbReference type="PANTHER" id="PTHR43646:SF2">
    <property type="entry name" value="GLYCOSYLTRANSFERASE 2-LIKE DOMAIN-CONTAINING PROTEIN"/>
    <property type="match status" value="1"/>
</dbReference>